<dbReference type="SUPFAM" id="SSF54695">
    <property type="entry name" value="POZ domain"/>
    <property type="match status" value="1"/>
</dbReference>
<dbReference type="InterPro" id="IPR000210">
    <property type="entry name" value="BTB/POZ_dom"/>
</dbReference>
<dbReference type="GO" id="GO:0007526">
    <property type="term" value="P:larval somatic muscle development"/>
    <property type="evidence" value="ECO:0007669"/>
    <property type="project" value="UniProtKB-ARBA"/>
</dbReference>
<dbReference type="InterPro" id="IPR051095">
    <property type="entry name" value="Dros_DevTransReg"/>
</dbReference>
<evidence type="ECO:0000259" key="11">
    <source>
        <dbReference type="PROSITE" id="PS50097"/>
    </source>
</evidence>
<feature type="region of interest" description="Disordered" evidence="10">
    <location>
        <begin position="210"/>
        <end position="229"/>
    </location>
</feature>
<keyword evidence="7" id="KW-0539">Nucleus</keyword>
<evidence type="ECO:0000313" key="12">
    <source>
        <dbReference type="EMBL" id="KPJ02907.1"/>
    </source>
</evidence>
<evidence type="ECO:0000256" key="4">
    <source>
        <dbReference type="ARBA" id="ARBA00022902"/>
    </source>
</evidence>
<dbReference type="GO" id="GO:0006357">
    <property type="term" value="P:regulation of transcription by RNA polymerase II"/>
    <property type="evidence" value="ECO:0007669"/>
    <property type="project" value="TreeGrafter"/>
</dbReference>
<keyword evidence="3" id="KW-0221">Differentiation</keyword>
<feature type="compositionally biased region" description="Low complexity" evidence="10">
    <location>
        <begin position="707"/>
        <end position="719"/>
    </location>
</feature>
<keyword evidence="13" id="KW-1185">Reference proteome</keyword>
<protein>
    <submittedName>
        <fullName evidence="12">Protein bric-a-brac 2</fullName>
    </submittedName>
</protein>
<dbReference type="GO" id="GO:0007464">
    <property type="term" value="P:R3/R4 cell fate commitment"/>
    <property type="evidence" value="ECO:0007669"/>
    <property type="project" value="UniProtKB-ARBA"/>
</dbReference>
<dbReference type="EMBL" id="KQ459220">
    <property type="protein sequence ID" value="KPJ02907.1"/>
    <property type="molecule type" value="Genomic_DNA"/>
</dbReference>
<evidence type="ECO:0000256" key="9">
    <source>
        <dbReference type="SAM" id="Coils"/>
    </source>
</evidence>
<dbReference type="STRING" id="66420.A0A194QBR7"/>
<dbReference type="PANTHER" id="PTHR23110">
    <property type="entry name" value="BTB DOMAIN TRANSCRIPTION FACTOR"/>
    <property type="match status" value="1"/>
</dbReference>
<feature type="region of interest" description="Disordered" evidence="10">
    <location>
        <begin position="702"/>
        <end position="727"/>
    </location>
</feature>
<evidence type="ECO:0000313" key="13">
    <source>
        <dbReference type="Proteomes" id="UP000053268"/>
    </source>
</evidence>
<feature type="domain" description="BTB" evidence="11">
    <location>
        <begin position="31"/>
        <end position="94"/>
    </location>
</feature>
<evidence type="ECO:0000256" key="10">
    <source>
        <dbReference type="SAM" id="MobiDB-lite"/>
    </source>
</evidence>
<feature type="coiled-coil region" evidence="9">
    <location>
        <begin position="614"/>
        <end position="641"/>
    </location>
</feature>
<comment type="subcellular location">
    <subcellularLocation>
        <location evidence="1">Nucleus</location>
    </subcellularLocation>
</comment>
<dbReference type="Proteomes" id="UP000053268">
    <property type="component" value="Unassembled WGS sequence"/>
</dbReference>
<keyword evidence="2" id="KW-0217">Developmental protein</keyword>
<dbReference type="PROSITE" id="PS50097">
    <property type="entry name" value="BTB"/>
    <property type="match status" value="1"/>
</dbReference>
<evidence type="ECO:0000256" key="6">
    <source>
        <dbReference type="ARBA" id="ARBA00023163"/>
    </source>
</evidence>
<comment type="function">
    <text evidence="8">Putative transcription factor required for axon growth and guidance in the central and peripheral nervous systems. Repels CNS axons away from the midline by promoting the expression of the midline repellent sli and its receptor robo.</text>
</comment>
<dbReference type="GO" id="GO:0016199">
    <property type="term" value="P:axon midline choice point recognition"/>
    <property type="evidence" value="ECO:0007669"/>
    <property type="project" value="UniProtKB-ARBA"/>
</dbReference>
<keyword evidence="5" id="KW-0805">Transcription regulation</keyword>
<evidence type="ECO:0000256" key="3">
    <source>
        <dbReference type="ARBA" id="ARBA00022782"/>
    </source>
</evidence>
<dbReference type="Pfam" id="PF00651">
    <property type="entry name" value="BTB"/>
    <property type="match status" value="1"/>
</dbReference>
<feature type="region of interest" description="Disordered" evidence="10">
    <location>
        <begin position="154"/>
        <end position="173"/>
    </location>
</feature>
<organism evidence="12 13">
    <name type="scientific">Papilio xuthus</name>
    <name type="common">Asian swallowtail butterfly</name>
    <dbReference type="NCBI Taxonomy" id="66420"/>
    <lineage>
        <taxon>Eukaryota</taxon>
        <taxon>Metazoa</taxon>
        <taxon>Ecdysozoa</taxon>
        <taxon>Arthropoda</taxon>
        <taxon>Hexapoda</taxon>
        <taxon>Insecta</taxon>
        <taxon>Pterygota</taxon>
        <taxon>Neoptera</taxon>
        <taxon>Endopterygota</taxon>
        <taxon>Lepidoptera</taxon>
        <taxon>Glossata</taxon>
        <taxon>Ditrysia</taxon>
        <taxon>Papilionoidea</taxon>
        <taxon>Papilionidae</taxon>
        <taxon>Papilioninae</taxon>
        <taxon>Papilio</taxon>
    </lineage>
</organism>
<dbReference type="SMART" id="SM00225">
    <property type="entry name" value="BTB"/>
    <property type="match status" value="1"/>
</dbReference>
<dbReference type="GO" id="GO:0048813">
    <property type="term" value="P:dendrite morphogenesis"/>
    <property type="evidence" value="ECO:0007669"/>
    <property type="project" value="UniProtKB-ARBA"/>
</dbReference>
<keyword evidence="9" id="KW-0175">Coiled coil</keyword>
<evidence type="ECO:0000256" key="8">
    <source>
        <dbReference type="ARBA" id="ARBA00037382"/>
    </source>
</evidence>
<evidence type="ECO:0000256" key="5">
    <source>
        <dbReference type="ARBA" id="ARBA00023015"/>
    </source>
</evidence>
<dbReference type="Gene3D" id="3.30.710.10">
    <property type="entry name" value="Potassium Channel Kv1.1, Chain A"/>
    <property type="match status" value="1"/>
</dbReference>
<dbReference type="PANTHER" id="PTHR23110:SF111">
    <property type="entry name" value="LONGITUDINALS LACKING PROTEIN, ISOFORMS F_I_K_T"/>
    <property type="match status" value="1"/>
</dbReference>
<keyword evidence="4" id="KW-0524">Neurogenesis</keyword>
<evidence type="ECO:0000256" key="7">
    <source>
        <dbReference type="ARBA" id="ARBA00023242"/>
    </source>
</evidence>
<evidence type="ECO:0000256" key="1">
    <source>
        <dbReference type="ARBA" id="ARBA00004123"/>
    </source>
</evidence>
<feature type="compositionally biased region" description="Polar residues" evidence="10">
    <location>
        <begin position="164"/>
        <end position="173"/>
    </location>
</feature>
<dbReference type="InterPro" id="IPR011333">
    <property type="entry name" value="SKP1/BTB/POZ_sf"/>
</dbReference>
<dbReference type="GO" id="GO:0005634">
    <property type="term" value="C:nucleus"/>
    <property type="evidence" value="ECO:0007669"/>
    <property type="project" value="UniProtKB-SubCell"/>
</dbReference>
<dbReference type="GO" id="GO:0035167">
    <property type="term" value="P:larval lymph gland hemopoiesis"/>
    <property type="evidence" value="ECO:0007669"/>
    <property type="project" value="UniProtKB-ARBA"/>
</dbReference>
<dbReference type="GO" id="GO:0045476">
    <property type="term" value="P:nurse cell apoptotic process"/>
    <property type="evidence" value="ECO:0007669"/>
    <property type="project" value="UniProtKB-ARBA"/>
</dbReference>
<dbReference type="GO" id="GO:0045467">
    <property type="term" value="P:R7 cell development"/>
    <property type="evidence" value="ECO:0007669"/>
    <property type="project" value="UniProtKB-ARBA"/>
</dbReference>
<dbReference type="AlphaFoldDB" id="A0A194QBR7"/>
<evidence type="ECO:0000256" key="2">
    <source>
        <dbReference type="ARBA" id="ARBA00022473"/>
    </source>
</evidence>
<sequence length="824" mass="92673">MAPIRYSLHYEDYSEHLMSRFGKLLQMQSLVDMTLMCSSHTLRVHKAVLAASSAYFQELLQKQSGEPLIILKMRFSVLKSLVEFMYCGKTQCLEENLDELVSAAQFLKIKGLSKVTKEGLGITKHSELPVFTPPVVISRPPQSLINLHAQDTMDAKPSTAPLAPSSSCQANDNLNRTNKDMVVRIPFDIENGGGGGASGAEYADTPRAIRPRRGRPSVRQRASGWEGGGALGRATERALLRREQDSRKAIHQLKHLQTRHMQDYMDRVTLSQAVDSICDPESTTNNYLNIDNDLMYMDQTVSSNVLDQGMPFSKDSLINETITSSFANTSTTNSGSDTSGAGIGTAMSQYVNALKSAGLPTDLPILFESGDGSYINVNEQVLLDMVQSNEIQYEVIEQPNIIEKVADPSEIKSIDDLSKSIERGEMLINSKSYSGSNYDKDPQYSRHEDAINSLSAILPDNLESFGEQQNYVVLGQDLQESQSNLDAVNSHDFSCIDSDMQFFTKSMSDDVKKFYEDQQLSDARVMEQLCPSTSLDTSFNMSLLDSKISNLNENMTQPYGSLNNEDLRRNEDCYDFSLPLPQGSDFKEDPLDCLISSSKQNDDVRNDFNDHDELDKRVQERDDLIKDLMNIEEKIKLENRSDKKETSAMNNDFNVEEVFQKEVCDMNQTQYNTNATETTEDNRQSDLQWDNVTVSENVLEKNCEPENVSNNLNKSNNNLHSDDKNKNAYSDPIIDLTERMDTSNQWDDILHENEINKENMEPSSNHDSPTLDGDIPFAVGLLPLKHVQTTDDEVLLKRKVPKDCDSLDTVDAKCLKRKIKHKKL</sequence>
<keyword evidence="6" id="KW-0804">Transcription</keyword>
<name>A0A194QBR7_PAPXU</name>
<gene>
    <name evidence="12" type="ORF">RR46_02834</name>
</gene>
<dbReference type="CDD" id="cd18315">
    <property type="entry name" value="BTB_POZ_BAB-like"/>
    <property type="match status" value="1"/>
</dbReference>
<dbReference type="GO" id="GO:0008406">
    <property type="term" value="P:gonad development"/>
    <property type="evidence" value="ECO:0007669"/>
    <property type="project" value="UniProtKB-ARBA"/>
</dbReference>
<reference evidence="12 13" key="1">
    <citation type="journal article" date="2015" name="Nat. Commun.">
        <title>Outbred genome sequencing and CRISPR/Cas9 gene editing in butterflies.</title>
        <authorList>
            <person name="Li X."/>
            <person name="Fan D."/>
            <person name="Zhang W."/>
            <person name="Liu G."/>
            <person name="Zhang L."/>
            <person name="Zhao L."/>
            <person name="Fang X."/>
            <person name="Chen L."/>
            <person name="Dong Y."/>
            <person name="Chen Y."/>
            <person name="Ding Y."/>
            <person name="Zhao R."/>
            <person name="Feng M."/>
            <person name="Zhu Y."/>
            <person name="Feng Y."/>
            <person name="Jiang X."/>
            <person name="Zhu D."/>
            <person name="Xiang H."/>
            <person name="Feng X."/>
            <person name="Li S."/>
            <person name="Wang J."/>
            <person name="Zhang G."/>
            <person name="Kronforst M.R."/>
            <person name="Wang W."/>
        </authorList>
    </citation>
    <scope>NUCLEOTIDE SEQUENCE [LARGE SCALE GENOMIC DNA]</scope>
    <source>
        <strain evidence="12">Ya'a_city_454_Px</strain>
        <tissue evidence="12">Whole body</tissue>
    </source>
</reference>
<accession>A0A194QBR7</accession>
<proteinExistence type="predicted"/>